<evidence type="ECO:0000313" key="2">
    <source>
        <dbReference type="Proteomes" id="UP000001218"/>
    </source>
</evidence>
<dbReference type="Proteomes" id="UP000001218">
    <property type="component" value="Unassembled WGS sequence"/>
</dbReference>
<gene>
    <name evidence="1" type="ORF">HMPREF1077_01820</name>
</gene>
<sequence>MHFAGLLLLIGLVVGCSPEQSVPVRIGYMETDVPSSNQCVEITGAFQGRPYQLRMAYSLNGKVNYKVLNKMPYIVQDTVLCISMVVEPVHKHTARFTLDVGSMQIVEEAELEDVLHSILLETYSDRSFTSSDTIPLTSYSSGALYEVMVDGQLQQGGSYCNVRNAKLPPKEWHKTFGMKEYIWFELLFTGK</sequence>
<dbReference type="PATRIC" id="fig|999419.3.peg.1862"/>
<organism evidence="1 2">
    <name type="scientific">Parabacteroides johnsonii CL02T12C29</name>
    <dbReference type="NCBI Taxonomy" id="999419"/>
    <lineage>
        <taxon>Bacteria</taxon>
        <taxon>Pseudomonadati</taxon>
        <taxon>Bacteroidota</taxon>
        <taxon>Bacteroidia</taxon>
        <taxon>Bacteroidales</taxon>
        <taxon>Tannerellaceae</taxon>
        <taxon>Parabacteroides</taxon>
    </lineage>
</organism>
<dbReference type="EMBL" id="AGZP01000017">
    <property type="protein sequence ID" value="EKN09910.1"/>
    <property type="molecule type" value="Genomic_DNA"/>
</dbReference>
<protein>
    <submittedName>
        <fullName evidence="1">Uncharacterized protein</fullName>
    </submittedName>
</protein>
<name>K5ZFA5_9BACT</name>
<dbReference type="AlphaFoldDB" id="K5ZFA5"/>
<evidence type="ECO:0000313" key="1">
    <source>
        <dbReference type="EMBL" id="EKN09910.1"/>
    </source>
</evidence>
<dbReference type="OrthoDB" id="1098152at2"/>
<reference evidence="1 2" key="1">
    <citation type="submission" date="2012-02" db="EMBL/GenBank/DDBJ databases">
        <title>The Genome Sequence of Parabacteroides johnsonii CL02T12C29.</title>
        <authorList>
            <consortium name="The Broad Institute Genome Sequencing Platform"/>
            <person name="Earl A."/>
            <person name="Ward D."/>
            <person name="Feldgarden M."/>
            <person name="Gevers D."/>
            <person name="Zitomersky N.L."/>
            <person name="Coyne M.J."/>
            <person name="Comstock L.E."/>
            <person name="Young S.K."/>
            <person name="Zeng Q."/>
            <person name="Gargeya S."/>
            <person name="Fitzgerald M."/>
            <person name="Haas B."/>
            <person name="Abouelleil A."/>
            <person name="Alvarado L."/>
            <person name="Arachchi H.M."/>
            <person name="Berlin A."/>
            <person name="Chapman S.B."/>
            <person name="Gearin G."/>
            <person name="Goldberg J."/>
            <person name="Griggs A."/>
            <person name="Gujja S."/>
            <person name="Hansen M."/>
            <person name="Heiman D."/>
            <person name="Howarth C."/>
            <person name="Larimer J."/>
            <person name="Lui A."/>
            <person name="MacDonald P.J.P."/>
            <person name="McCowen C."/>
            <person name="Montmayeur A."/>
            <person name="Murphy C."/>
            <person name="Neiman D."/>
            <person name="Pearson M."/>
            <person name="Priest M."/>
            <person name="Roberts A."/>
            <person name="Saif S."/>
            <person name="Shea T."/>
            <person name="Sisk P."/>
            <person name="Stolte C."/>
            <person name="Sykes S."/>
            <person name="Wortman J."/>
            <person name="Nusbaum C."/>
            <person name="Birren B."/>
        </authorList>
    </citation>
    <scope>NUCLEOTIDE SEQUENCE [LARGE SCALE GENOMIC DNA]</scope>
    <source>
        <strain evidence="1 2">CL02T12C29</strain>
    </source>
</reference>
<dbReference type="eggNOG" id="ENOG502ZPSY">
    <property type="taxonomic scope" value="Bacteria"/>
</dbReference>
<proteinExistence type="predicted"/>
<dbReference type="HOGENOM" id="CLU_119986_0_0_10"/>
<comment type="caution">
    <text evidence="1">The sequence shown here is derived from an EMBL/GenBank/DDBJ whole genome shotgun (WGS) entry which is preliminary data.</text>
</comment>
<accession>K5ZFA5</accession>